<organism evidence="8 9">
    <name type="scientific">Galdieria partita</name>
    <dbReference type="NCBI Taxonomy" id="83374"/>
    <lineage>
        <taxon>Eukaryota</taxon>
        <taxon>Rhodophyta</taxon>
        <taxon>Bangiophyceae</taxon>
        <taxon>Galdieriales</taxon>
        <taxon>Galdieriaceae</taxon>
        <taxon>Galdieria</taxon>
    </lineage>
</organism>
<gene>
    <name evidence="8" type="ORF">GpartN1_g3055.t1</name>
</gene>
<feature type="compositionally biased region" description="Basic residues" evidence="6">
    <location>
        <begin position="17"/>
        <end position="26"/>
    </location>
</feature>
<keyword evidence="9" id="KW-1185">Reference proteome</keyword>
<evidence type="ECO:0000256" key="2">
    <source>
        <dbReference type="ARBA" id="ARBA00022490"/>
    </source>
</evidence>
<reference evidence="8" key="1">
    <citation type="journal article" date="2022" name="Proc. Natl. Acad. Sci. U.S.A.">
        <title>Life cycle and functional genomics of the unicellular red alga Galdieria for elucidating algal and plant evolution and industrial use.</title>
        <authorList>
            <person name="Hirooka S."/>
            <person name="Itabashi T."/>
            <person name="Ichinose T.M."/>
            <person name="Onuma R."/>
            <person name="Fujiwara T."/>
            <person name="Yamashita S."/>
            <person name="Jong L.W."/>
            <person name="Tomita R."/>
            <person name="Iwane A.H."/>
            <person name="Miyagishima S.Y."/>
        </authorList>
    </citation>
    <scope>NUCLEOTIDE SEQUENCE</scope>
    <source>
        <strain evidence="8">NBRC 102759</strain>
    </source>
</reference>
<evidence type="ECO:0000259" key="7">
    <source>
        <dbReference type="PROSITE" id="PS51721"/>
    </source>
</evidence>
<dbReference type="InterPro" id="IPR006073">
    <property type="entry name" value="GTP-bd"/>
</dbReference>
<evidence type="ECO:0000256" key="4">
    <source>
        <dbReference type="ARBA" id="ARBA00022801"/>
    </source>
</evidence>
<dbReference type="SUPFAM" id="SSF52540">
    <property type="entry name" value="P-loop containing nucleoside triphosphate hydrolases"/>
    <property type="match status" value="1"/>
</dbReference>
<dbReference type="PANTHER" id="PTHR45709:SF2">
    <property type="entry name" value="LARGE SUBUNIT GTPASE 1 HOMOLOG"/>
    <property type="match status" value="1"/>
</dbReference>
<accession>A0A9C7PVL0</accession>
<dbReference type="Pfam" id="PF01926">
    <property type="entry name" value="MMR_HSR1"/>
    <property type="match status" value="1"/>
</dbReference>
<dbReference type="Gene3D" id="1.10.1580.10">
    <property type="match status" value="1"/>
</dbReference>
<dbReference type="PANTHER" id="PTHR45709">
    <property type="entry name" value="LARGE SUBUNIT GTPASE 1 HOMOLOG-RELATED"/>
    <property type="match status" value="1"/>
</dbReference>
<dbReference type="OrthoDB" id="61815at2759"/>
<comment type="caution">
    <text evidence="8">The sequence shown here is derived from an EMBL/GenBank/DDBJ whole genome shotgun (WGS) entry which is preliminary data.</text>
</comment>
<dbReference type="InterPro" id="IPR043358">
    <property type="entry name" value="GNL1-like"/>
</dbReference>
<reference evidence="8" key="2">
    <citation type="submission" date="2022-01" db="EMBL/GenBank/DDBJ databases">
        <authorList>
            <person name="Hirooka S."/>
            <person name="Miyagishima S.Y."/>
        </authorList>
    </citation>
    <scope>NUCLEOTIDE SEQUENCE</scope>
    <source>
        <strain evidence="8">NBRC 102759</strain>
    </source>
</reference>
<dbReference type="Gene3D" id="3.40.50.300">
    <property type="entry name" value="P-loop containing nucleotide triphosphate hydrolases"/>
    <property type="match status" value="1"/>
</dbReference>
<feature type="compositionally biased region" description="Polar residues" evidence="6">
    <location>
        <begin position="31"/>
        <end position="40"/>
    </location>
</feature>
<evidence type="ECO:0000313" key="8">
    <source>
        <dbReference type="EMBL" id="GJQ11264.1"/>
    </source>
</evidence>
<protein>
    <recommendedName>
        <fullName evidence="7">CP-type G domain-containing protein</fullName>
    </recommendedName>
</protein>
<dbReference type="InterPro" id="IPR023179">
    <property type="entry name" value="GTP-bd_ortho_bundle_sf"/>
</dbReference>
<keyword evidence="2" id="KW-0963">Cytoplasm</keyword>
<dbReference type="GO" id="GO:0005829">
    <property type="term" value="C:cytosol"/>
    <property type="evidence" value="ECO:0007669"/>
    <property type="project" value="TreeGrafter"/>
</dbReference>
<dbReference type="Proteomes" id="UP001061958">
    <property type="component" value="Unassembled WGS sequence"/>
</dbReference>
<dbReference type="EMBL" id="BQMJ01000022">
    <property type="protein sequence ID" value="GJQ11264.1"/>
    <property type="molecule type" value="Genomic_DNA"/>
</dbReference>
<evidence type="ECO:0000313" key="9">
    <source>
        <dbReference type="Proteomes" id="UP001061958"/>
    </source>
</evidence>
<comment type="subcellular location">
    <subcellularLocation>
        <location evidence="1">Cytoplasm</location>
    </subcellularLocation>
</comment>
<dbReference type="InterPro" id="IPR027417">
    <property type="entry name" value="P-loop_NTPase"/>
</dbReference>
<evidence type="ECO:0000256" key="5">
    <source>
        <dbReference type="ARBA" id="ARBA00023134"/>
    </source>
</evidence>
<proteinExistence type="predicted"/>
<dbReference type="InterPro" id="IPR030378">
    <property type="entry name" value="G_CP_dom"/>
</dbReference>
<dbReference type="AlphaFoldDB" id="A0A9C7PVL0"/>
<feature type="domain" description="CP-type G" evidence="7">
    <location>
        <begin position="147"/>
        <end position="335"/>
    </location>
</feature>
<feature type="compositionally biased region" description="Basic and acidic residues" evidence="6">
    <location>
        <begin position="1"/>
        <end position="16"/>
    </location>
</feature>
<keyword evidence="3" id="KW-0547">Nucleotide-binding</keyword>
<dbReference type="CDD" id="cd01857">
    <property type="entry name" value="HSR1_MMR1"/>
    <property type="match status" value="1"/>
</dbReference>
<keyword evidence="5" id="KW-0342">GTP-binding</keyword>
<feature type="region of interest" description="Disordered" evidence="6">
    <location>
        <begin position="1"/>
        <end position="40"/>
    </location>
</feature>
<name>A0A9C7PVL0_9RHOD</name>
<evidence type="ECO:0000256" key="3">
    <source>
        <dbReference type="ARBA" id="ARBA00022741"/>
    </source>
</evidence>
<keyword evidence="4" id="KW-0378">Hydrolase</keyword>
<sequence>MKGDDLGRSLQKERVPKTKRGKRKNNKYKESQTSYVSGTQSITETSDLATLLLEAELADRKFEAERNKTVIFELDGMQVTKKEPKLASIQEPLQIPRRPHWTRRTTPTELSSLEKQSFLEWRRQLAKVEEESGQHLITPYEKNLEIWRQLWRVVENSDLLLQIVDARNPLLYFSKDFEKYVHEVSSNKHTALVLNKADLLTNEMREKWSEYLERLNIRFVFFSAKFSSEEDRMERKDYHNDIDKIVSSQGLVDFMKSFRSNDCSSLLSNDETCNEKPFVVGLVGYPNVGKSSTINSLLKAKRTAVSSTPGKTKHFQTLFLEKDLVLCDCPGLVFPNFTSSKEELICNGILPIDQLRDPIPPMEFVCRRIPGDYFRRLYGITIESGEENYINARSLLERYAILRGFMTKHGNPDIQKSARIILKDYVNARMVYCEPPPT</sequence>
<evidence type="ECO:0000256" key="6">
    <source>
        <dbReference type="SAM" id="MobiDB-lite"/>
    </source>
</evidence>
<dbReference type="PROSITE" id="PS51721">
    <property type="entry name" value="G_CP"/>
    <property type="match status" value="1"/>
</dbReference>
<dbReference type="GO" id="GO:0003924">
    <property type="term" value="F:GTPase activity"/>
    <property type="evidence" value="ECO:0007669"/>
    <property type="project" value="InterPro"/>
</dbReference>
<evidence type="ECO:0000256" key="1">
    <source>
        <dbReference type="ARBA" id="ARBA00004496"/>
    </source>
</evidence>
<dbReference type="GO" id="GO:0005525">
    <property type="term" value="F:GTP binding"/>
    <property type="evidence" value="ECO:0007669"/>
    <property type="project" value="UniProtKB-KW"/>
</dbReference>